<gene>
    <name evidence="1" type="ORF">CARN6_2698</name>
</gene>
<name>E6QPH2_9ZZZZ</name>
<dbReference type="Gene3D" id="2.160.20.10">
    <property type="entry name" value="Single-stranded right-handed beta-helix, Pectin lyase-like"/>
    <property type="match status" value="1"/>
</dbReference>
<proteinExistence type="predicted"/>
<organism evidence="1">
    <name type="scientific">mine drainage metagenome</name>
    <dbReference type="NCBI Taxonomy" id="410659"/>
    <lineage>
        <taxon>unclassified sequences</taxon>
        <taxon>metagenomes</taxon>
        <taxon>ecological metagenomes</taxon>
    </lineage>
</organism>
<sequence>MSAQGLAPGTTTNVETAWMSFVPAFQQLLVANAPTSPEQAANKAYVDQAVSSQIASGSGELPISGGTMTGALNAPVVNGTTNCALSGSVSGCLASASSALIPPGTTGSYAQNAVMMATAQCVYDPTQGGVVTAVLPGQFGQGYTIAPMVSVSGGGGSGLQAAANLSGGQVTSYTLTNGGTGYTSCPTITVAAPPSVAAPAPVLDQRRGMTTYSADIRVDDFGCAGDGVTDDTQCFNNAIEYVTQNGTRAGSISLTQGKTYFIGTITGYMQTAWDDGTAPSTDTCGGVACTNIAPETPGYLGYAIRVPSGQSTPLTIFGNGASIVSSFTGNAASAPAYTMAAPYFAMFGSDQGYASWNVFDLNVSNAFIFAATKSAAYWRWERVNMNGVGMALLAGSSQYDQFRDLNLQSMMSGLIIGGWWGTRAPDTSSSGNAYLNEENLGDATFVDGIVFYGMNWPTQAQSQTAQNALDSWFNTYFFHVGDNQTRLTDQNKAPVGGVTDALWRGVYHVMLATYSRYYRPVLGVYLHNANVKSTQNYPVVATAAADWMIDSLGTENVGWCDANSLFGAYGSTSCPNPYDSVNNELMGAVLLYDFQNITARGIAVTGSPVAETIAEPPQVSAAQQLSDFRLQLTNLQSESASTIVPRTAPVPTGRLLLTPSTTTSLPGQNNQDSGELCFRGFISGYGDAWCLRAVEQTYSGGFAAPRYLALENDGYSGFSGTEAVQMPGLRVRPGTISATDATLPVTDFAEQAFVISGGAVRPESCSAVPGITLGNAATTDGVLFVQPPSGADGLQMSGAVTAANTMQLTLCNPTTATENYPTGTYYAFLLAGAPPSSVPAVSGGTATSTNALTASQGDLVVGDVNGNPTRLPGNASTTPAMLVDVGNGTGALEPMWESAPTFAGGNLTGLNASNITTGTLSVSDGGTGSATASAALANLGGASLAAPLTAFSGTVTGAHVGGLVEVDQQSGANFGAQLAACVAGLSVANGGICDARNYTGTQTVSSTVMIGVSNAAIYLPCATIEMSAPMVIPAGVRNVRLHGCALRGSTEASGTTGGTVLAYTGSGAAVEVGDPTYAADTLGFAMDNVLVNTTGSTSAGTEAFAAYRVQELHLESDYYLGNSNQTAMQLDGTGNYTGGTFEDQAFNGYSIAVNGVGHQVANPATTDWVNASTFVRVHIDCPTASGSPIAGTVGINLLQGDGNTFTGGDVESCSTAVHLGPNAQNNTLVGVRNENSTTQVQADMGSQFNSWMTGGTMFTGALVDNGSRNSFWDAFHRTFNGVNGDWYASQKDATVTNHYRLGTGAGNIRGLEWESQVDQGTTGSQYNWLWGLTDGGGGESNWIFQDLINGTIRLQLEEHNAAGNNSTAINGTGTGNVCFQCSGNAGTGGVAFSSGGATPTTVATVDGSGNANFLGALAVAGASTFAGSTTVKNAANAEIDATLWAGATASQKESFLYKDYTGASQWYMVKDAGNNWALNSAIDGVDHMKAYQSGDDYLDAAGTGAVRFNLEANSGTGGVVFYSGGVTPTEVAKLDGGGNLTVASCAGCGATSGSTGTVNSGTAGQLAYYATTGPAVSGLATTGSGNAVLATSPTVATPTVTGTGTFTGNVALTNAANAAQALSIQPGTTADQNGVVEWNNYLGTSEWTWKKDSGNTLRMTDAANGLDREIAYQNGQTAINAGAGANAVVVNNTSGSGTGGLIVYEGGANANTPAMTVTGAGNLTIPGTVTSNALQTGYGSIRINAGQPLILINGTANASASTCIVGGAISMQGFHWNGSASQADNITLTPSCVPGTNGAEMFTFTNSGSTGQFTVAVAGAEAAQMYAGSGGIALATAAAAGTGATIGCASGHTCDGVSGTLTLTTGTGTTTGTLATLTFPYAHTASANCVVSMTASGVGLVNAMEWAETTTGATLIGDSTLATATAYTVKYWCGGR</sequence>
<evidence type="ECO:0000313" key="1">
    <source>
        <dbReference type="EMBL" id="CBI09143.1"/>
    </source>
</evidence>
<accession>E6QPH2</accession>
<dbReference type="EMBL" id="CABQ01000324">
    <property type="protein sequence ID" value="CBI09143.1"/>
    <property type="molecule type" value="Genomic_DNA"/>
</dbReference>
<protein>
    <submittedName>
        <fullName evidence="1">Uncharacterized protein</fullName>
    </submittedName>
</protein>
<dbReference type="InterPro" id="IPR012334">
    <property type="entry name" value="Pectin_lyas_fold"/>
</dbReference>
<comment type="caution">
    <text evidence="1">The sequence shown here is derived from an EMBL/GenBank/DDBJ whole genome shotgun (WGS) entry which is preliminary data.</text>
</comment>
<reference evidence="1" key="1">
    <citation type="submission" date="2009-10" db="EMBL/GenBank/DDBJ databases">
        <title>Diversity of trophic interactions inside an arsenic-rich microbial ecosystem.</title>
        <authorList>
            <person name="Bertin P.N."/>
            <person name="Heinrich-Salmeron A."/>
            <person name="Pelletier E."/>
            <person name="Goulhen-Chollet F."/>
            <person name="Arsene-Ploetze F."/>
            <person name="Gallien S."/>
            <person name="Calteau A."/>
            <person name="Vallenet D."/>
            <person name="Casiot C."/>
            <person name="Chane-Woon-Ming B."/>
            <person name="Giloteaux L."/>
            <person name="Barakat M."/>
            <person name="Bonnefoy V."/>
            <person name="Bruneel O."/>
            <person name="Chandler M."/>
            <person name="Cleiss J."/>
            <person name="Duran R."/>
            <person name="Elbaz-Poulichet F."/>
            <person name="Fonknechten N."/>
            <person name="Lauga B."/>
            <person name="Mornico D."/>
            <person name="Ortet P."/>
            <person name="Schaeffer C."/>
            <person name="Siguier P."/>
            <person name="Alexander Thil Smith A."/>
            <person name="Van Dorsselaer A."/>
            <person name="Weissenbach J."/>
            <person name="Medigue C."/>
            <person name="Le Paslier D."/>
        </authorList>
    </citation>
    <scope>NUCLEOTIDE SEQUENCE</scope>
</reference>